<keyword evidence="2" id="KW-0169">Cobalamin biosynthesis</keyword>
<gene>
    <name evidence="4" type="ORF">ACGRVM_11280</name>
</gene>
<dbReference type="RefSeq" id="WP_377171673.1">
    <property type="nucleotide sequence ID" value="NZ_JBHTJC010000003.1"/>
</dbReference>
<evidence type="ECO:0000256" key="2">
    <source>
        <dbReference type="ARBA" id="ARBA00022573"/>
    </source>
</evidence>
<dbReference type="InterPro" id="IPR003723">
    <property type="entry name" value="Precorrin-6x_reduct"/>
</dbReference>
<dbReference type="Pfam" id="PF02571">
    <property type="entry name" value="CbiJ"/>
    <property type="match status" value="1"/>
</dbReference>
<proteinExistence type="predicted"/>
<reference evidence="4 5" key="1">
    <citation type="submission" date="2024-10" db="EMBL/GenBank/DDBJ databases">
        <authorList>
            <person name="Yang X.-N."/>
        </authorList>
    </citation>
    <scope>NUCLEOTIDE SEQUENCE [LARGE SCALE GENOMIC DNA]</scope>
    <source>
        <strain evidence="4 5">CAU 1059</strain>
    </source>
</reference>
<accession>A0ABW7I8I0</accession>
<keyword evidence="5" id="KW-1185">Reference proteome</keyword>
<comment type="pathway">
    <text evidence="1">Cofactor biosynthesis; adenosylcobalamin biosynthesis.</text>
</comment>
<dbReference type="EMBL" id="JBIHMM010000003">
    <property type="protein sequence ID" value="MFH0254477.1"/>
    <property type="molecule type" value="Genomic_DNA"/>
</dbReference>
<dbReference type="PANTHER" id="PTHR36925:SF1">
    <property type="entry name" value="COBALT-PRECORRIN-6A REDUCTASE"/>
    <property type="match status" value="1"/>
</dbReference>
<evidence type="ECO:0000256" key="3">
    <source>
        <dbReference type="ARBA" id="ARBA00023002"/>
    </source>
</evidence>
<organism evidence="4 5">
    <name type="scientific">Roseovarius aquimarinus</name>
    <dbReference type="NCBI Taxonomy" id="1229156"/>
    <lineage>
        <taxon>Bacteria</taxon>
        <taxon>Pseudomonadati</taxon>
        <taxon>Pseudomonadota</taxon>
        <taxon>Alphaproteobacteria</taxon>
        <taxon>Rhodobacterales</taxon>
        <taxon>Roseobacteraceae</taxon>
        <taxon>Roseovarius</taxon>
    </lineage>
</organism>
<name>A0ABW7I8I0_9RHOB</name>
<keyword evidence="3 4" id="KW-0560">Oxidoreductase</keyword>
<dbReference type="EC" id="1.3.1.-" evidence="4"/>
<dbReference type="Proteomes" id="UP001607157">
    <property type="component" value="Unassembled WGS sequence"/>
</dbReference>
<evidence type="ECO:0000313" key="4">
    <source>
        <dbReference type="EMBL" id="MFH0254477.1"/>
    </source>
</evidence>
<dbReference type="PROSITE" id="PS51014">
    <property type="entry name" value="COBK_CBIJ"/>
    <property type="match status" value="1"/>
</dbReference>
<evidence type="ECO:0000313" key="5">
    <source>
        <dbReference type="Proteomes" id="UP001607157"/>
    </source>
</evidence>
<dbReference type="GO" id="GO:0016491">
    <property type="term" value="F:oxidoreductase activity"/>
    <property type="evidence" value="ECO:0007669"/>
    <property type="project" value="UniProtKB-KW"/>
</dbReference>
<sequence length="236" mass="25430">MTLLLMAGTGEARELAEGLAARGRDFTVWLPEGARITREWRGSAQGGPLGRCLEVAAPRMVLDASHPFDVEGSHLAARHCAARGLPYLLLRRPEWRAGPGDDWHRVASDAEAARLIAPGSTVLVASGREGLAAYARLERCRILCRQIGDPGVPFPLPNGDWLIQRPPFSVEEEIALFRELGIDWLVLRNAGSARAETKLIAARTLGLRVAMIARPAPPDAPMAQTVAAALAWVDAA</sequence>
<dbReference type="PANTHER" id="PTHR36925">
    <property type="entry name" value="COBALT-PRECORRIN-6A REDUCTASE"/>
    <property type="match status" value="1"/>
</dbReference>
<comment type="caution">
    <text evidence="4">The sequence shown here is derived from an EMBL/GenBank/DDBJ whole genome shotgun (WGS) entry which is preliminary data.</text>
</comment>
<protein>
    <submittedName>
        <fullName evidence="4">Precorrin-6A/cobalt-precorrin-6A reductase</fullName>
        <ecNumber evidence="4">1.3.1.-</ecNumber>
    </submittedName>
</protein>
<evidence type="ECO:0000256" key="1">
    <source>
        <dbReference type="ARBA" id="ARBA00004953"/>
    </source>
</evidence>